<feature type="compositionally biased region" description="Pro residues" evidence="1">
    <location>
        <begin position="113"/>
        <end position="134"/>
    </location>
</feature>
<accession>A0A5B7CIU9</accession>
<dbReference type="AlphaFoldDB" id="A0A5B7CIU9"/>
<proteinExistence type="predicted"/>
<dbReference type="Proteomes" id="UP000324222">
    <property type="component" value="Unassembled WGS sequence"/>
</dbReference>
<evidence type="ECO:0000313" key="3">
    <source>
        <dbReference type="Proteomes" id="UP000324222"/>
    </source>
</evidence>
<dbReference type="EMBL" id="VSRR010000057">
    <property type="protein sequence ID" value="MPC09148.1"/>
    <property type="molecule type" value="Genomic_DNA"/>
</dbReference>
<feature type="compositionally biased region" description="Low complexity" evidence="1">
    <location>
        <begin position="135"/>
        <end position="144"/>
    </location>
</feature>
<protein>
    <submittedName>
        <fullName evidence="2">Uncharacterized protein</fullName>
    </submittedName>
</protein>
<feature type="region of interest" description="Disordered" evidence="1">
    <location>
        <begin position="110"/>
        <end position="144"/>
    </location>
</feature>
<keyword evidence="3" id="KW-1185">Reference proteome</keyword>
<organism evidence="2 3">
    <name type="scientific">Portunus trituberculatus</name>
    <name type="common">Swimming crab</name>
    <name type="synonym">Neptunus trituberculatus</name>
    <dbReference type="NCBI Taxonomy" id="210409"/>
    <lineage>
        <taxon>Eukaryota</taxon>
        <taxon>Metazoa</taxon>
        <taxon>Ecdysozoa</taxon>
        <taxon>Arthropoda</taxon>
        <taxon>Crustacea</taxon>
        <taxon>Multicrustacea</taxon>
        <taxon>Malacostraca</taxon>
        <taxon>Eumalacostraca</taxon>
        <taxon>Eucarida</taxon>
        <taxon>Decapoda</taxon>
        <taxon>Pleocyemata</taxon>
        <taxon>Brachyura</taxon>
        <taxon>Eubrachyura</taxon>
        <taxon>Portunoidea</taxon>
        <taxon>Portunidae</taxon>
        <taxon>Portuninae</taxon>
        <taxon>Portunus</taxon>
    </lineage>
</organism>
<gene>
    <name evidence="2" type="ORF">E2C01_001750</name>
</gene>
<evidence type="ECO:0000256" key="1">
    <source>
        <dbReference type="SAM" id="MobiDB-lite"/>
    </source>
</evidence>
<comment type="caution">
    <text evidence="2">The sequence shown here is derived from an EMBL/GenBank/DDBJ whole genome shotgun (WGS) entry which is preliminary data.</text>
</comment>
<evidence type="ECO:0000313" key="2">
    <source>
        <dbReference type="EMBL" id="MPC09148.1"/>
    </source>
</evidence>
<reference evidence="2 3" key="1">
    <citation type="submission" date="2019-05" db="EMBL/GenBank/DDBJ databases">
        <title>Another draft genome of Portunus trituberculatus and its Hox gene families provides insights of decapod evolution.</title>
        <authorList>
            <person name="Jeong J.-H."/>
            <person name="Song I."/>
            <person name="Kim S."/>
            <person name="Choi T."/>
            <person name="Kim D."/>
            <person name="Ryu S."/>
            <person name="Kim W."/>
        </authorList>
    </citation>
    <scope>NUCLEOTIDE SEQUENCE [LARGE SCALE GENOMIC DNA]</scope>
    <source>
        <tissue evidence="2">Muscle</tissue>
    </source>
</reference>
<sequence length="159" mass="17107">MDSQLNTLPEGVPAVLAHSLLVRCQPSLTSVLVLGFGHQLGLGRVFGRVQQPSAQWAQPPGPAWVCPVLIERLPRPRYARYCAKVSNERGSQVSSGGGLRGGPSRTRLVVSPPLTPRLPHHPFPTAPPAPPRPTAPSHTWLATTPAPLATSRPAKWFIF</sequence>
<name>A0A5B7CIU9_PORTR</name>